<name>A0A814Z1Z4_9BILA</name>
<reference evidence="1" key="1">
    <citation type="submission" date="2021-02" db="EMBL/GenBank/DDBJ databases">
        <authorList>
            <person name="Nowell W R."/>
        </authorList>
    </citation>
    <scope>NUCLEOTIDE SEQUENCE</scope>
</reference>
<dbReference type="Pfam" id="PF13416">
    <property type="entry name" value="SBP_bac_8"/>
    <property type="match status" value="1"/>
</dbReference>
<dbReference type="SUPFAM" id="SSF53850">
    <property type="entry name" value="Periplasmic binding protein-like II"/>
    <property type="match status" value="1"/>
</dbReference>
<protein>
    <submittedName>
        <fullName evidence="1">Uncharacterized protein</fullName>
    </submittedName>
</protein>
<evidence type="ECO:0000313" key="2">
    <source>
        <dbReference type="Proteomes" id="UP000663860"/>
    </source>
</evidence>
<evidence type="ECO:0000313" key="1">
    <source>
        <dbReference type="EMBL" id="CAF1237781.1"/>
    </source>
</evidence>
<dbReference type="Gene3D" id="3.40.190.10">
    <property type="entry name" value="Periplasmic binding protein-like II"/>
    <property type="match status" value="1"/>
</dbReference>
<proteinExistence type="predicted"/>
<dbReference type="EMBL" id="CAJNOE010000482">
    <property type="protein sequence ID" value="CAF1237781.1"/>
    <property type="molecule type" value="Genomic_DNA"/>
</dbReference>
<comment type="caution">
    <text evidence="1">The sequence shown here is derived from an EMBL/GenBank/DDBJ whole genome shotgun (WGS) entry which is preliminary data.</text>
</comment>
<sequence>MTNTVLKVALYPYLPDSAGDNYESLLQFITVEFKKIYPNITLLLRPISFDDDFYNLDVLTKWLKSDGSAYDVVEVDTELLGDLVNAGLITPQFSLSHNHSDWHSAAATAVQFNQAVYGFPHYMCALFLFTRDDKIASANTIDQLVHALGSTTTNNYRLVGNLASSWDLPSMWISSYQNSISSGTDEVAFALHSYSNNSFETMSKLARLCDRIGEINHCLNGTFNGTNYEMPALLFARNQTAAMFDYSERLFFILKNGSLDDYHNVKVIPLPTGKLRNQPIFFSDAFVFRRNMSEDVLEAARSFADFMGTPRMQAAVVGSGDSPGSIPRYLLPMSISAYNEPLLANNRFYQTYFRHLTGLPYPTIGLSNTRLQLQAAILNYIN</sequence>
<dbReference type="Proteomes" id="UP000663860">
    <property type="component" value="Unassembled WGS sequence"/>
</dbReference>
<dbReference type="InterPro" id="IPR006059">
    <property type="entry name" value="SBP"/>
</dbReference>
<gene>
    <name evidence="1" type="ORF">IZO911_LOCUS30619</name>
</gene>
<organism evidence="1 2">
    <name type="scientific">Adineta steineri</name>
    <dbReference type="NCBI Taxonomy" id="433720"/>
    <lineage>
        <taxon>Eukaryota</taxon>
        <taxon>Metazoa</taxon>
        <taxon>Spiralia</taxon>
        <taxon>Gnathifera</taxon>
        <taxon>Rotifera</taxon>
        <taxon>Eurotatoria</taxon>
        <taxon>Bdelloidea</taxon>
        <taxon>Adinetida</taxon>
        <taxon>Adinetidae</taxon>
        <taxon>Adineta</taxon>
    </lineage>
</organism>
<accession>A0A814Z1Z4</accession>
<dbReference type="AlphaFoldDB" id="A0A814Z1Z4"/>